<dbReference type="InterPro" id="IPR014457">
    <property type="entry name" value="UCP010260"/>
</dbReference>
<feature type="region of interest" description="Disordered" evidence="1">
    <location>
        <begin position="1"/>
        <end position="24"/>
    </location>
</feature>
<dbReference type="PANTHER" id="PTHR34202:SF1">
    <property type="entry name" value="UPF0548 PROTEIN"/>
    <property type="match status" value="1"/>
</dbReference>
<dbReference type="Pfam" id="PF09348">
    <property type="entry name" value="DUF1990"/>
    <property type="match status" value="1"/>
</dbReference>
<dbReference type="PANTHER" id="PTHR34202">
    <property type="entry name" value="UPF0548 PROTEIN"/>
    <property type="match status" value="1"/>
</dbReference>
<proteinExistence type="predicted"/>
<dbReference type="Proteomes" id="UP000236047">
    <property type="component" value="Unassembled WGS sequence"/>
</dbReference>
<sequence>MTDGDLTYPERGGTRRSPLPPGYRPLREAVRLGHGRAVFAAAGDAVAGFRMHRAAGTRIRADAPRAAPGVAVDVSVGLGPLRVTGPCRVVWTVDTADRAGFGYGSRPGHPVCGEEAFVVVHRPDGSVWLVVTAFSRPARPLARLAGPLLPLFQRAYVRHLGRTLRRLVRRADDHH</sequence>
<evidence type="ECO:0000313" key="3">
    <source>
        <dbReference type="EMBL" id="PNE37904.1"/>
    </source>
</evidence>
<dbReference type="RefSeq" id="WP_073448753.1">
    <property type="nucleotide sequence ID" value="NZ_JBIWOQ010000014.1"/>
</dbReference>
<gene>
    <name evidence="3" type="ORF">AOB60_27285</name>
</gene>
<name>A0A2N8PA52_STRNR</name>
<evidence type="ECO:0000259" key="2">
    <source>
        <dbReference type="Pfam" id="PF09348"/>
    </source>
</evidence>
<keyword evidence="4" id="KW-1185">Reference proteome</keyword>
<feature type="domain" description="DUF1990" evidence="2">
    <location>
        <begin position="7"/>
        <end position="162"/>
    </location>
</feature>
<reference evidence="4" key="1">
    <citation type="submission" date="2015-09" db="EMBL/GenBank/DDBJ databases">
        <authorList>
            <person name="Graham D.E."/>
            <person name="Mahan K.M."/>
            <person name="Klingeman D.M."/>
            <person name="Fida T."/>
            <person name="Giannone R.J."/>
            <person name="Hettich R.L."/>
            <person name="Parry R.J."/>
            <person name="Spain J.C."/>
        </authorList>
    </citation>
    <scope>NUCLEOTIDE SEQUENCE [LARGE SCALE GENOMIC DNA]</scope>
    <source>
        <strain evidence="4">JCM 4701</strain>
    </source>
</reference>
<accession>A0A2N8PA52</accession>
<evidence type="ECO:0000313" key="4">
    <source>
        <dbReference type="Proteomes" id="UP000236047"/>
    </source>
</evidence>
<comment type="caution">
    <text evidence="3">The sequence shown here is derived from an EMBL/GenBank/DDBJ whole genome shotgun (WGS) entry which is preliminary data.</text>
</comment>
<dbReference type="PIRSF" id="PIRSF010260">
    <property type="entry name" value="UCP010260"/>
    <property type="match status" value="1"/>
</dbReference>
<protein>
    <recommendedName>
        <fullName evidence="2">DUF1990 domain-containing protein</fullName>
    </recommendedName>
</protein>
<organism evidence="3 4">
    <name type="scientific">Streptomyces noursei</name>
    <name type="common">Streptomyces albulus</name>
    <dbReference type="NCBI Taxonomy" id="1971"/>
    <lineage>
        <taxon>Bacteria</taxon>
        <taxon>Bacillati</taxon>
        <taxon>Actinomycetota</taxon>
        <taxon>Actinomycetes</taxon>
        <taxon>Kitasatosporales</taxon>
        <taxon>Streptomycetaceae</taxon>
        <taxon>Streptomyces</taxon>
    </lineage>
</organism>
<dbReference type="EMBL" id="LJSN01000003">
    <property type="protein sequence ID" value="PNE37904.1"/>
    <property type="molecule type" value="Genomic_DNA"/>
</dbReference>
<evidence type="ECO:0000256" key="1">
    <source>
        <dbReference type="SAM" id="MobiDB-lite"/>
    </source>
</evidence>
<dbReference type="AlphaFoldDB" id="A0A2N8PA52"/>
<dbReference type="InterPro" id="IPR018960">
    <property type="entry name" value="DUF1990"/>
</dbReference>